<dbReference type="EMBL" id="SUMD01000012">
    <property type="protein sequence ID" value="TJZ74940.1"/>
    <property type="molecule type" value="Genomic_DNA"/>
</dbReference>
<proteinExistence type="predicted"/>
<comment type="caution">
    <text evidence="4">The sequence shown here is derived from an EMBL/GenBank/DDBJ whole genome shotgun (WGS) entry which is preliminary data.</text>
</comment>
<dbReference type="Gene3D" id="1.10.10.60">
    <property type="entry name" value="Homeodomain-like"/>
    <property type="match status" value="1"/>
</dbReference>
<dbReference type="Gene3D" id="1.10.357.10">
    <property type="entry name" value="Tetracycline Repressor, domain 2"/>
    <property type="match status" value="1"/>
</dbReference>
<dbReference type="Pfam" id="PF00440">
    <property type="entry name" value="TetR_N"/>
    <property type="match status" value="1"/>
</dbReference>
<evidence type="ECO:0000313" key="4">
    <source>
        <dbReference type="EMBL" id="TJZ74940.1"/>
    </source>
</evidence>
<protein>
    <submittedName>
        <fullName evidence="4">TetR/AcrR family transcriptional regulator</fullName>
    </submittedName>
</protein>
<dbReference type="RefSeq" id="WP_136911671.1">
    <property type="nucleotide sequence ID" value="NZ_SUMD01000012.1"/>
</dbReference>
<dbReference type="PRINTS" id="PR00455">
    <property type="entry name" value="HTHTETR"/>
</dbReference>
<sequence length="238" mass="26410">MAILDFENGNLATTMRTHKVTSADQEAVNPIATAAVDRLFDRQRDGYLTEAQRLIRACSSLIAETGQVDPPVAAILERAGLATRAFYRLFNSKEELIIAVLQDGTTTKTSYVIERMSSASTPLERVDAWVRAVVLPYTQDVLQGYRAILLHTYRWETMFPTELAAMREQLLQPLVHAIADLRGDDDPKNAQTAAEIIFDAFFGVACRAEAQRRLVDPDEVTALTRMATLIATSFSATE</sequence>
<dbReference type="SUPFAM" id="SSF46689">
    <property type="entry name" value="Homeodomain-like"/>
    <property type="match status" value="1"/>
</dbReference>
<dbReference type="Proteomes" id="UP000305109">
    <property type="component" value="Unassembled WGS sequence"/>
</dbReference>
<feature type="domain" description="HTH tetR-type" evidence="3">
    <location>
        <begin position="48"/>
        <end position="108"/>
    </location>
</feature>
<reference evidence="4 5" key="1">
    <citation type="submission" date="2019-04" db="EMBL/GenBank/DDBJ databases">
        <title>Rhodococcus oryzae sp. nov., a novel actinomycete isolated from rhizosphere soil of rice (Oryza sativa L.).</title>
        <authorList>
            <person name="Li C."/>
        </authorList>
    </citation>
    <scope>NUCLEOTIDE SEQUENCE [LARGE SCALE GENOMIC DNA]</scope>
    <source>
        <strain evidence="4 5">NEAU-CX67</strain>
    </source>
</reference>
<evidence type="ECO:0000259" key="3">
    <source>
        <dbReference type="PROSITE" id="PS50977"/>
    </source>
</evidence>
<dbReference type="InterPro" id="IPR009057">
    <property type="entry name" value="Homeodomain-like_sf"/>
</dbReference>
<dbReference type="InterPro" id="IPR001647">
    <property type="entry name" value="HTH_TetR"/>
</dbReference>
<evidence type="ECO:0000256" key="2">
    <source>
        <dbReference type="PROSITE-ProRule" id="PRU00335"/>
    </source>
</evidence>
<name>A0ABY2RF60_9NOCA</name>
<keyword evidence="1 2" id="KW-0238">DNA-binding</keyword>
<accession>A0ABY2RF60</accession>
<keyword evidence="5" id="KW-1185">Reference proteome</keyword>
<evidence type="ECO:0000313" key="5">
    <source>
        <dbReference type="Proteomes" id="UP000305109"/>
    </source>
</evidence>
<feature type="DNA-binding region" description="H-T-H motif" evidence="2">
    <location>
        <begin position="71"/>
        <end position="90"/>
    </location>
</feature>
<gene>
    <name evidence="4" type="ORF">FCG67_21495</name>
</gene>
<evidence type="ECO:0000256" key="1">
    <source>
        <dbReference type="ARBA" id="ARBA00023125"/>
    </source>
</evidence>
<organism evidence="4 5">
    <name type="scientific">Rhodococcus oryzae</name>
    <dbReference type="NCBI Taxonomy" id="2571143"/>
    <lineage>
        <taxon>Bacteria</taxon>
        <taxon>Bacillati</taxon>
        <taxon>Actinomycetota</taxon>
        <taxon>Actinomycetes</taxon>
        <taxon>Mycobacteriales</taxon>
        <taxon>Nocardiaceae</taxon>
        <taxon>Rhodococcus</taxon>
    </lineage>
</organism>
<dbReference type="PROSITE" id="PS50977">
    <property type="entry name" value="HTH_TETR_2"/>
    <property type="match status" value="1"/>
</dbReference>